<evidence type="ECO:0000256" key="1">
    <source>
        <dbReference type="SAM" id="MobiDB-lite"/>
    </source>
</evidence>
<dbReference type="EMBL" id="AWGH01000002">
    <property type="protein sequence ID" value="ODO07421.1"/>
    <property type="molecule type" value="Genomic_DNA"/>
</dbReference>
<dbReference type="RefSeq" id="XP_019034898.1">
    <property type="nucleotide sequence ID" value="XM_019173172.1"/>
</dbReference>
<accession>A0A1E3K318</accession>
<gene>
    <name evidence="2" type="ORF">L198_01000</name>
</gene>
<evidence type="ECO:0008006" key="4">
    <source>
        <dbReference type="Google" id="ProtNLM"/>
    </source>
</evidence>
<keyword evidence="3" id="KW-1185">Reference proteome</keyword>
<dbReference type="Proteomes" id="UP000094819">
    <property type="component" value="Unassembled WGS sequence"/>
</dbReference>
<dbReference type="PANTHER" id="PTHR31630">
    <property type="entry name" value="PHYTANOYL-COA DIOXYGENASE-RELATED-RELATED"/>
    <property type="match status" value="1"/>
</dbReference>
<dbReference type="OrthoDB" id="445007at2759"/>
<evidence type="ECO:0000313" key="3">
    <source>
        <dbReference type="Proteomes" id="UP000094819"/>
    </source>
</evidence>
<dbReference type="Pfam" id="PF05721">
    <property type="entry name" value="PhyH"/>
    <property type="match status" value="1"/>
</dbReference>
<comment type="caution">
    <text evidence="2">The sequence shown here is derived from an EMBL/GenBank/DDBJ whole genome shotgun (WGS) entry which is preliminary data.</text>
</comment>
<proteinExistence type="predicted"/>
<organism evidence="2 3">
    <name type="scientific">Cryptococcus wingfieldii CBS 7118</name>
    <dbReference type="NCBI Taxonomy" id="1295528"/>
    <lineage>
        <taxon>Eukaryota</taxon>
        <taxon>Fungi</taxon>
        <taxon>Dikarya</taxon>
        <taxon>Basidiomycota</taxon>
        <taxon>Agaricomycotina</taxon>
        <taxon>Tremellomycetes</taxon>
        <taxon>Tremellales</taxon>
        <taxon>Cryptococcaceae</taxon>
        <taxon>Cryptococcus</taxon>
    </lineage>
</organism>
<dbReference type="Gene3D" id="2.60.120.620">
    <property type="entry name" value="q2cbj1_9rhob like domain"/>
    <property type="match status" value="1"/>
</dbReference>
<dbReference type="GeneID" id="30190213"/>
<evidence type="ECO:0000313" key="2">
    <source>
        <dbReference type="EMBL" id="ODO07421.1"/>
    </source>
</evidence>
<reference evidence="2 3" key="1">
    <citation type="submission" date="2016-06" db="EMBL/GenBank/DDBJ databases">
        <title>Evolution of pathogenesis and genome organization in the Tremellales.</title>
        <authorList>
            <person name="Cuomo C."/>
            <person name="Litvintseva A."/>
            <person name="Heitman J."/>
            <person name="Chen Y."/>
            <person name="Sun S."/>
            <person name="Springer D."/>
            <person name="Dromer F."/>
            <person name="Young S."/>
            <person name="Zeng Q."/>
            <person name="Chapman S."/>
            <person name="Gujja S."/>
            <person name="Saif S."/>
            <person name="Birren B."/>
        </authorList>
    </citation>
    <scope>NUCLEOTIDE SEQUENCE [LARGE SCALE GENOMIC DNA]</scope>
    <source>
        <strain evidence="2 3">CBS 7118</strain>
    </source>
</reference>
<name>A0A1E3K318_9TREE</name>
<dbReference type="SUPFAM" id="SSF51197">
    <property type="entry name" value="Clavaminate synthase-like"/>
    <property type="match status" value="1"/>
</dbReference>
<feature type="region of interest" description="Disordered" evidence="1">
    <location>
        <begin position="1"/>
        <end position="22"/>
    </location>
</feature>
<dbReference type="PANTHER" id="PTHR31630:SF6">
    <property type="entry name" value="PHYTANOYL-COA DIOXYGENASE-RELATED"/>
    <property type="match status" value="1"/>
</dbReference>
<feature type="compositionally biased region" description="Polar residues" evidence="1">
    <location>
        <begin position="1"/>
        <end position="15"/>
    </location>
</feature>
<protein>
    <recommendedName>
        <fullName evidence="4">Phytanoyl-CoA dioxygenase</fullName>
    </recommendedName>
</protein>
<dbReference type="InterPro" id="IPR008775">
    <property type="entry name" value="Phytyl_CoA_dOase-like"/>
</dbReference>
<sequence>MPVATTTKSIYENRSTPPPELPPFKFAERFDKPVFGDWRDELSTKGYAVVKGAIPADQALSYRERMFQWMESFPLGFDRNDPTTWKNEHLPVHMKGGMFHGYGFAHLDFVWDIRCEPGVIDAFAKVWGTDELITSFDGGCLMLPKRTDVKDAGKWEHMDQSHHRVGFYCCQGIVNLNHNGPDDGGLMVLEGSNQLVEEFFDIHGRDTYKTWGPFDWYGFTDEQQDWFYSRGCKWTKVCAEPGDLILWDSRTMHYNVRPNGERDRVVTYVCMAPSSLLSDEDRQVRKVAFENYRGTTHVPFAAIYSRPHEPKIREDGQPCPYDTGIPASLPKLNSTLLKLAGAELYS</sequence>
<dbReference type="AlphaFoldDB" id="A0A1E3K318"/>